<dbReference type="InterPro" id="IPR000836">
    <property type="entry name" value="PRTase_dom"/>
</dbReference>
<evidence type="ECO:0000256" key="1">
    <source>
        <dbReference type="ARBA" id="ARBA00008007"/>
    </source>
</evidence>
<dbReference type="AlphaFoldDB" id="A0A084JQG0"/>
<keyword evidence="3" id="KW-0808">Transferase</keyword>
<organism evidence="3 4">
    <name type="scientific">Lacrimispora celerecrescens</name>
    <dbReference type="NCBI Taxonomy" id="29354"/>
    <lineage>
        <taxon>Bacteria</taxon>
        <taxon>Bacillati</taxon>
        <taxon>Bacillota</taxon>
        <taxon>Clostridia</taxon>
        <taxon>Lachnospirales</taxon>
        <taxon>Lachnospiraceae</taxon>
        <taxon>Lacrimispora</taxon>
    </lineage>
</organism>
<dbReference type="OrthoDB" id="9779910at2"/>
<dbReference type="PANTHER" id="PTHR47505">
    <property type="entry name" value="DNA UTILIZATION PROTEIN YHGH"/>
    <property type="match status" value="1"/>
</dbReference>
<dbReference type="SUPFAM" id="SSF53271">
    <property type="entry name" value="PRTase-like"/>
    <property type="match status" value="1"/>
</dbReference>
<evidence type="ECO:0000313" key="3">
    <source>
        <dbReference type="EMBL" id="KEZ91194.1"/>
    </source>
</evidence>
<dbReference type="InterPro" id="IPR051910">
    <property type="entry name" value="ComF/GntX_DNA_util-trans"/>
</dbReference>
<dbReference type="GO" id="GO:0016757">
    <property type="term" value="F:glycosyltransferase activity"/>
    <property type="evidence" value="ECO:0007669"/>
    <property type="project" value="UniProtKB-KW"/>
</dbReference>
<dbReference type="CDD" id="cd06223">
    <property type="entry name" value="PRTases_typeI"/>
    <property type="match status" value="1"/>
</dbReference>
<proteinExistence type="inferred from homology"/>
<dbReference type="EMBL" id="JPME01000006">
    <property type="protein sequence ID" value="KEZ91194.1"/>
    <property type="molecule type" value="Genomic_DNA"/>
</dbReference>
<evidence type="ECO:0000259" key="2">
    <source>
        <dbReference type="Pfam" id="PF18912"/>
    </source>
</evidence>
<reference evidence="3 4" key="1">
    <citation type="submission" date="2014-07" db="EMBL/GenBank/DDBJ databases">
        <title>Draft genome of Clostridium celerecrescens 152B isolated from sediments associated with methane hydrate from Krishna Godavari basin.</title>
        <authorList>
            <person name="Honkalas V.S."/>
            <person name="Dabir A.P."/>
            <person name="Arora P."/>
            <person name="Dhakephalkar P.K."/>
        </authorList>
    </citation>
    <scope>NUCLEOTIDE SEQUENCE [LARGE SCALE GENOMIC DNA]</scope>
    <source>
        <strain evidence="3 4">152B</strain>
    </source>
</reference>
<dbReference type="InterPro" id="IPR029057">
    <property type="entry name" value="PRTase-like"/>
</dbReference>
<evidence type="ECO:0000313" key="4">
    <source>
        <dbReference type="Proteomes" id="UP000028525"/>
    </source>
</evidence>
<dbReference type="STRING" id="29354.IO98_03845"/>
<name>A0A084JQG0_9FIRM</name>
<dbReference type="InterPro" id="IPR044005">
    <property type="entry name" value="DZR_2"/>
</dbReference>
<dbReference type="Gene3D" id="3.40.50.2020">
    <property type="match status" value="1"/>
</dbReference>
<keyword evidence="4" id="KW-1185">Reference proteome</keyword>
<dbReference type="PANTHER" id="PTHR47505:SF1">
    <property type="entry name" value="DNA UTILIZATION PROTEIN YHGH"/>
    <property type="match status" value="1"/>
</dbReference>
<gene>
    <name evidence="3" type="ORF">IO98_03845</name>
</gene>
<dbReference type="Pfam" id="PF18912">
    <property type="entry name" value="DZR_2"/>
    <property type="match status" value="1"/>
</dbReference>
<sequence length="236" mass="26768">MYPSFFIDLLFPRRCPVCDEIVMPKGRLICPECVKKLSFVKNPVCKKCGKEVISPDMEYCFDCVRHKRTFEYGRALVNYDQNAGSSMAKIKYKNKREYLDFYGEAICARYGKLIQRMEADVLVPVPVHPSRRKERGFNQAEILACRIGERLGIAVCPSMLVRNKKTMPQKGLDPAGRLKNLEEAFSAGKMMTGVEGVILVDDIYTTGSTIEACTRALKKARIKRVYFLAICIGRGQ</sequence>
<dbReference type="Proteomes" id="UP000028525">
    <property type="component" value="Unassembled WGS sequence"/>
</dbReference>
<protein>
    <submittedName>
        <fullName evidence="3">Phosphoribosyltransferase</fullName>
    </submittedName>
</protein>
<dbReference type="RefSeq" id="WP_038278057.1">
    <property type="nucleotide sequence ID" value="NZ_JPME01000006.1"/>
</dbReference>
<keyword evidence="3" id="KW-0328">Glycosyltransferase</keyword>
<feature type="domain" description="Double zinc ribbon" evidence="2">
    <location>
        <begin position="7"/>
        <end position="64"/>
    </location>
</feature>
<accession>A0A084JQG0</accession>
<comment type="caution">
    <text evidence="3">The sequence shown here is derived from an EMBL/GenBank/DDBJ whole genome shotgun (WGS) entry which is preliminary data.</text>
</comment>
<comment type="similarity">
    <text evidence="1">Belongs to the ComF/GntX family.</text>
</comment>